<evidence type="ECO:0000313" key="3">
    <source>
        <dbReference type="Proteomes" id="UP000093894"/>
    </source>
</evidence>
<accession>A0A853M6U1</accession>
<reference evidence="2 3" key="1">
    <citation type="submission" date="2016-06" db="EMBL/GenBank/DDBJ databases">
        <authorList>
            <person name="Sutton G."/>
            <person name="Brinkac L."/>
            <person name="Sanka R."/>
            <person name="Adams M."/>
            <person name="Lau E."/>
            <person name="Garcia-Basteiro A."/>
            <person name="Lopez-Varela E."/>
            <person name="Palencia S."/>
        </authorList>
    </citation>
    <scope>NUCLEOTIDE SEQUENCE [LARGE SCALE GENOMIC DNA]</scope>
    <source>
        <strain evidence="2 3">1164983.0</strain>
    </source>
</reference>
<sequence>MAERTRRRTTEEIGGQPPLTAREAADLAREYITDMTELEPVMMVSLAPTDGGGWLIEVEAVEARRIPSTSDILALYEVLLDDDGELLSYRRIRRYPRGRTTEGASQI</sequence>
<dbReference type="GO" id="GO:0031412">
    <property type="term" value="P:gas vesicle organization"/>
    <property type="evidence" value="ECO:0007669"/>
    <property type="project" value="InterPro"/>
</dbReference>
<feature type="compositionally biased region" description="Basic and acidic residues" evidence="1">
    <location>
        <begin position="1"/>
        <end position="11"/>
    </location>
</feature>
<comment type="caution">
    <text evidence="2">The sequence shown here is derived from an EMBL/GenBank/DDBJ whole genome shotgun (WGS) entry which is preliminary data.</text>
</comment>
<feature type="region of interest" description="Disordered" evidence="1">
    <location>
        <begin position="1"/>
        <end position="20"/>
    </location>
</feature>
<dbReference type="Pfam" id="PF05800">
    <property type="entry name" value="GvpO"/>
    <property type="match status" value="1"/>
</dbReference>
<dbReference type="RefSeq" id="WP_065056636.1">
    <property type="nucleotide sequence ID" value="NZ_LZKW01000443.1"/>
</dbReference>
<organism evidence="2 3">
    <name type="scientific">Mycobacterium colombiense</name>
    <dbReference type="NCBI Taxonomy" id="339268"/>
    <lineage>
        <taxon>Bacteria</taxon>
        <taxon>Bacillati</taxon>
        <taxon>Actinomycetota</taxon>
        <taxon>Actinomycetes</taxon>
        <taxon>Mycobacteriales</taxon>
        <taxon>Mycobacteriaceae</taxon>
        <taxon>Mycobacterium</taxon>
        <taxon>Mycobacterium avium complex (MAC)</taxon>
    </lineage>
</organism>
<dbReference type="Proteomes" id="UP000093894">
    <property type="component" value="Unassembled WGS sequence"/>
</dbReference>
<gene>
    <name evidence="2" type="ORF">A5628_00175</name>
</gene>
<dbReference type="EMBL" id="LZLG01000001">
    <property type="protein sequence ID" value="OBJ65134.1"/>
    <property type="molecule type" value="Genomic_DNA"/>
</dbReference>
<proteinExistence type="predicted"/>
<evidence type="ECO:0000313" key="2">
    <source>
        <dbReference type="EMBL" id="OBJ65134.1"/>
    </source>
</evidence>
<evidence type="ECO:0000256" key="1">
    <source>
        <dbReference type="SAM" id="MobiDB-lite"/>
    </source>
</evidence>
<dbReference type="AlphaFoldDB" id="A0A853M6U1"/>
<protein>
    <submittedName>
        <fullName evidence="2">Gas vesicle protein GvpO</fullName>
    </submittedName>
</protein>
<name>A0A853M6U1_9MYCO</name>
<dbReference type="InterPro" id="IPR008634">
    <property type="entry name" value="Gas-vesicle_GvpO"/>
</dbReference>